<reference evidence="10" key="2">
    <citation type="submission" date="2015-01" db="EMBL/GenBank/DDBJ databases">
        <title>Evolutionary Origins and Diversification of the Mycorrhizal Mutualists.</title>
        <authorList>
            <consortium name="DOE Joint Genome Institute"/>
            <consortium name="Mycorrhizal Genomics Consortium"/>
            <person name="Kohler A."/>
            <person name="Kuo A."/>
            <person name="Nagy L.G."/>
            <person name="Floudas D."/>
            <person name="Copeland A."/>
            <person name="Barry K.W."/>
            <person name="Cichocki N."/>
            <person name="Veneault-Fourrey C."/>
            <person name="LaButti K."/>
            <person name="Lindquist E.A."/>
            <person name="Lipzen A."/>
            <person name="Lundell T."/>
            <person name="Morin E."/>
            <person name="Murat C."/>
            <person name="Riley R."/>
            <person name="Ohm R."/>
            <person name="Sun H."/>
            <person name="Tunlid A."/>
            <person name="Henrissat B."/>
            <person name="Grigoriev I.V."/>
            <person name="Hibbett D.S."/>
            <person name="Martin F."/>
        </authorList>
    </citation>
    <scope>NUCLEOTIDE SEQUENCE [LARGE SCALE GENOMIC DNA]</scope>
    <source>
        <strain evidence="10">MAFF 305830</strain>
    </source>
</reference>
<dbReference type="PANTHER" id="PTHR45962:SF1">
    <property type="entry name" value="N-FATTY-ACYL-AMINO ACID SYNTHASE_HYDROLASE PM20D1"/>
    <property type="match status" value="1"/>
</dbReference>
<evidence type="ECO:0000256" key="7">
    <source>
        <dbReference type="PIRSR" id="PIRSR037217-2"/>
    </source>
</evidence>
<feature type="binding site" evidence="7">
    <location>
        <position position="140"/>
    </location>
    <ligand>
        <name>Zn(2+)</name>
        <dbReference type="ChEBI" id="CHEBI:29105"/>
        <label>2</label>
    </ligand>
</feature>
<dbReference type="InterPro" id="IPR002933">
    <property type="entry name" value="Peptidase_M20"/>
</dbReference>
<dbReference type="SUPFAM" id="SSF55031">
    <property type="entry name" value="Bacterial exopeptidase dimerisation domain"/>
    <property type="match status" value="1"/>
</dbReference>
<dbReference type="GO" id="GO:0004181">
    <property type="term" value="F:metallocarboxypeptidase activity"/>
    <property type="evidence" value="ECO:0007669"/>
    <property type="project" value="InterPro"/>
</dbReference>
<dbReference type="FunFam" id="3.40.630.10:FF:000027">
    <property type="entry name" value="N-fatty-acyl-amino acid synthase/hydrolase PM20D1"/>
    <property type="match status" value="1"/>
</dbReference>
<sequence length="549" mass="59976">MVFVLLVTPLLLLADVEIPDIPWFGSNPSAQNMCPQTKALHPRAKKAANVLNSIDSPEFLAQAVGTLSGAVKIRTETFDVMGKVGEDPAWEVFGTFQTYLQGAFPLVHEQLKLAKVNTFGLVYEWTGSNSTLKPILLAAHQDTVPVNPATIDEWTHPPWSGHYDGEWIWGRGSDDDKSALVSILLAIETMLLHRVKPQRTVVLAFGFDEEVSGRQGAGMIAPYLEQHYGADAFAMLVDEGGGMVEEYGALFAAPAIGEKGYIDTRIEITTPGGHSSIPPPSQHTGIGILSQIIVLLESNTILPRLSRSQPIYDSFKCVAQHAPGIPSTLKRAIEKSTDSERALHRMEEMIFADNMIKSIVGTTQAVDMIQGGVKSNALPEQSWAVVNSRISTDSTVSAVKSHYTSLIKDFAITNNVTFIAFGDMIHDRGSLVKIEISDAWGTALEPAPVTPIDAEPYKLLSGTIIATESRGKNDTDAPPLYVMPSVMSGNTDTRHYWNISSHIFRYSHIRMTDGTGIHTVDEHVRVTAIVGMVRFFVNLLFNADEAINL</sequence>
<keyword evidence="5 7" id="KW-0862">Zinc</keyword>
<dbReference type="OrthoDB" id="3064516at2759"/>
<dbReference type="Gene3D" id="3.40.630.10">
    <property type="entry name" value="Zn peptidases"/>
    <property type="match status" value="1"/>
</dbReference>
<dbReference type="AlphaFoldDB" id="A0A0C3BMW8"/>
<keyword evidence="3 7" id="KW-0479">Metal-binding</keyword>
<feature type="active site" description="Proton acceptor" evidence="6">
    <location>
        <position position="209"/>
    </location>
</feature>
<evidence type="ECO:0000256" key="3">
    <source>
        <dbReference type="ARBA" id="ARBA00022723"/>
    </source>
</evidence>
<dbReference type="PANTHER" id="PTHR45962">
    <property type="entry name" value="N-FATTY-ACYL-AMINO ACID SYNTHASE/HYDROLASE PM20D1"/>
    <property type="match status" value="1"/>
</dbReference>
<dbReference type="SUPFAM" id="SSF53187">
    <property type="entry name" value="Zn-dependent exopeptidases"/>
    <property type="match status" value="1"/>
</dbReference>
<keyword evidence="2" id="KW-0645">Protease</keyword>
<evidence type="ECO:0000256" key="1">
    <source>
        <dbReference type="ARBA" id="ARBA00006247"/>
    </source>
</evidence>
<organism evidence="9 10">
    <name type="scientific">Serendipita vermifera MAFF 305830</name>
    <dbReference type="NCBI Taxonomy" id="933852"/>
    <lineage>
        <taxon>Eukaryota</taxon>
        <taxon>Fungi</taxon>
        <taxon>Dikarya</taxon>
        <taxon>Basidiomycota</taxon>
        <taxon>Agaricomycotina</taxon>
        <taxon>Agaricomycetes</taxon>
        <taxon>Sebacinales</taxon>
        <taxon>Serendipitaceae</taxon>
        <taxon>Serendipita</taxon>
    </lineage>
</organism>
<feature type="domain" description="Peptidase M20 dimerisation" evidence="8">
    <location>
        <begin position="256"/>
        <end position="409"/>
    </location>
</feature>
<dbReference type="GO" id="GO:0051603">
    <property type="term" value="P:proteolysis involved in protein catabolic process"/>
    <property type="evidence" value="ECO:0007669"/>
    <property type="project" value="TreeGrafter"/>
</dbReference>
<feature type="binding site" evidence="7">
    <location>
        <position position="210"/>
    </location>
    <ligand>
        <name>Zn(2+)</name>
        <dbReference type="ChEBI" id="CHEBI:29105"/>
        <label>1</label>
    </ligand>
</feature>
<evidence type="ECO:0000256" key="6">
    <source>
        <dbReference type="PIRSR" id="PIRSR037217-1"/>
    </source>
</evidence>
<comment type="similarity">
    <text evidence="1">Belongs to the peptidase M20A family.</text>
</comment>
<feature type="binding site" evidence="7">
    <location>
        <position position="175"/>
    </location>
    <ligand>
        <name>Zn(2+)</name>
        <dbReference type="ChEBI" id="CHEBI:29105"/>
        <label>2</label>
    </ligand>
</feature>
<reference evidence="9 10" key="1">
    <citation type="submission" date="2014-04" db="EMBL/GenBank/DDBJ databases">
        <authorList>
            <consortium name="DOE Joint Genome Institute"/>
            <person name="Kuo A."/>
            <person name="Zuccaro A."/>
            <person name="Kohler A."/>
            <person name="Nagy L.G."/>
            <person name="Floudas D."/>
            <person name="Copeland A."/>
            <person name="Barry K.W."/>
            <person name="Cichocki N."/>
            <person name="Veneault-Fourrey C."/>
            <person name="LaButti K."/>
            <person name="Lindquist E.A."/>
            <person name="Lipzen A."/>
            <person name="Lundell T."/>
            <person name="Morin E."/>
            <person name="Murat C."/>
            <person name="Sun H."/>
            <person name="Tunlid A."/>
            <person name="Henrissat B."/>
            <person name="Grigoriev I.V."/>
            <person name="Hibbett D.S."/>
            <person name="Martin F."/>
            <person name="Nordberg H.P."/>
            <person name="Cantor M.N."/>
            <person name="Hua S.X."/>
        </authorList>
    </citation>
    <scope>NUCLEOTIDE SEQUENCE [LARGE SCALE GENOMIC DNA]</scope>
    <source>
        <strain evidence="9 10">MAFF 305830</strain>
    </source>
</reference>
<dbReference type="Gene3D" id="3.30.70.360">
    <property type="match status" value="1"/>
</dbReference>
<dbReference type="InterPro" id="IPR047177">
    <property type="entry name" value="Pept_M20A"/>
</dbReference>
<evidence type="ECO:0000256" key="2">
    <source>
        <dbReference type="ARBA" id="ARBA00022670"/>
    </source>
</evidence>
<name>A0A0C3BMW8_SERVB</name>
<dbReference type="PROSITE" id="PS00758">
    <property type="entry name" value="ARGE_DAPE_CPG2_1"/>
    <property type="match status" value="1"/>
</dbReference>
<keyword evidence="10" id="KW-1185">Reference proteome</keyword>
<feature type="binding site" evidence="7">
    <location>
        <position position="175"/>
    </location>
    <ligand>
        <name>Zn(2+)</name>
        <dbReference type="ChEBI" id="CHEBI:29105"/>
        <label>1</label>
    </ligand>
</feature>
<dbReference type="HOGENOM" id="CLU_021802_11_0_1"/>
<dbReference type="Pfam" id="PF07687">
    <property type="entry name" value="M20_dimer"/>
    <property type="match status" value="1"/>
</dbReference>
<dbReference type="InterPro" id="IPR001261">
    <property type="entry name" value="ArgE/DapE_CS"/>
</dbReference>
<dbReference type="InterPro" id="IPR017141">
    <property type="entry name" value="Pept_M20_carboxypep"/>
</dbReference>
<dbReference type="CDD" id="cd05674">
    <property type="entry name" value="M20_yscS"/>
    <property type="match status" value="1"/>
</dbReference>
<gene>
    <name evidence="9" type="ORF">M408DRAFT_14420</name>
</gene>
<accession>A0A0C3BMW8</accession>
<evidence type="ECO:0000256" key="4">
    <source>
        <dbReference type="ARBA" id="ARBA00022801"/>
    </source>
</evidence>
<dbReference type="EMBL" id="KN824279">
    <property type="protein sequence ID" value="KIM32781.1"/>
    <property type="molecule type" value="Genomic_DNA"/>
</dbReference>
<evidence type="ECO:0000313" key="9">
    <source>
        <dbReference type="EMBL" id="KIM32781.1"/>
    </source>
</evidence>
<dbReference type="Gene3D" id="1.10.150.900">
    <property type="match status" value="1"/>
</dbReference>
<feature type="active site" evidence="6">
    <location>
        <position position="142"/>
    </location>
</feature>
<evidence type="ECO:0000256" key="5">
    <source>
        <dbReference type="ARBA" id="ARBA00022833"/>
    </source>
</evidence>
<dbReference type="InterPro" id="IPR011650">
    <property type="entry name" value="Peptidase_M20_dimer"/>
</dbReference>
<dbReference type="Pfam" id="PF01546">
    <property type="entry name" value="Peptidase_M20"/>
    <property type="match status" value="1"/>
</dbReference>
<proteinExistence type="inferred from homology"/>
<dbReference type="Proteomes" id="UP000054097">
    <property type="component" value="Unassembled WGS sequence"/>
</dbReference>
<evidence type="ECO:0000313" key="10">
    <source>
        <dbReference type="Proteomes" id="UP000054097"/>
    </source>
</evidence>
<keyword evidence="4" id="KW-0378">Hydrolase</keyword>
<feature type="binding site" evidence="7">
    <location>
        <position position="518"/>
    </location>
    <ligand>
        <name>Zn(2+)</name>
        <dbReference type="ChEBI" id="CHEBI:29105"/>
        <label>1</label>
    </ligand>
</feature>
<evidence type="ECO:0000259" key="8">
    <source>
        <dbReference type="Pfam" id="PF07687"/>
    </source>
</evidence>
<dbReference type="PIRSF" id="PIRSF037217">
    <property type="entry name" value="Carboxypeptidase_S"/>
    <property type="match status" value="1"/>
</dbReference>
<dbReference type="STRING" id="933852.A0A0C3BMW8"/>
<protein>
    <recommendedName>
        <fullName evidence="8">Peptidase M20 dimerisation domain-containing protein</fullName>
    </recommendedName>
</protein>
<feature type="binding site" evidence="7">
    <location>
        <position position="238"/>
    </location>
    <ligand>
        <name>Zn(2+)</name>
        <dbReference type="ChEBI" id="CHEBI:29105"/>
        <label>2</label>
    </ligand>
</feature>
<dbReference type="GO" id="GO:0000328">
    <property type="term" value="C:fungal-type vacuole lumen"/>
    <property type="evidence" value="ECO:0007669"/>
    <property type="project" value="TreeGrafter"/>
</dbReference>
<dbReference type="GO" id="GO:0046872">
    <property type="term" value="F:metal ion binding"/>
    <property type="evidence" value="ECO:0007669"/>
    <property type="project" value="UniProtKB-KW"/>
</dbReference>
<dbReference type="InterPro" id="IPR036264">
    <property type="entry name" value="Bact_exopeptidase_dim_dom"/>
</dbReference>